<dbReference type="AlphaFoldDB" id="A0A9R1BXA1"/>
<feature type="compositionally biased region" description="Basic residues" evidence="1">
    <location>
        <begin position="161"/>
        <end position="172"/>
    </location>
</feature>
<dbReference type="GO" id="GO:0070300">
    <property type="term" value="F:phosphatidic acid binding"/>
    <property type="evidence" value="ECO:0007669"/>
    <property type="project" value="InterPro"/>
</dbReference>
<sequence length="172" mass="19209">MATAYNLRSRDEPDDFDEFDSTPYGGGYDLFATFGRPLPPSDETCYPCSAPSTSYDAPHYAAEEPSPYAHHGGRKTEEEGYGGSGYGSGRKVQGEDEGAYGSGGYQKPKPYGEETQGSYGGGYGGGNYGRKKQDDDSDDEKKNRYAKRDDSDDEKKERYEKHHHHRRHNYDD</sequence>
<proteinExistence type="predicted"/>
<evidence type="ECO:0000256" key="1">
    <source>
        <dbReference type="SAM" id="MobiDB-lite"/>
    </source>
</evidence>
<dbReference type="Gramene" id="TRITD7Bv1G039680.3">
    <property type="protein sequence ID" value="TRITD7Bv1G039680.3"/>
    <property type="gene ID" value="TRITD7Bv1G039680"/>
</dbReference>
<reference evidence="2 3" key="1">
    <citation type="submission" date="2017-09" db="EMBL/GenBank/DDBJ databases">
        <authorList>
            <consortium name="International Durum Wheat Genome Sequencing Consortium (IDWGSC)"/>
            <person name="Milanesi L."/>
        </authorList>
    </citation>
    <scope>NUCLEOTIDE SEQUENCE [LARGE SCALE GENOMIC DNA]</scope>
    <source>
        <strain evidence="3">cv. Svevo</strain>
    </source>
</reference>
<feature type="region of interest" description="Disordered" evidence="1">
    <location>
        <begin position="41"/>
        <end position="172"/>
    </location>
</feature>
<evidence type="ECO:0000313" key="2">
    <source>
        <dbReference type="EMBL" id="VAI84522.1"/>
    </source>
</evidence>
<evidence type="ECO:0008006" key="4">
    <source>
        <dbReference type="Google" id="ProtNLM"/>
    </source>
</evidence>
<dbReference type="EMBL" id="LT934124">
    <property type="protein sequence ID" value="VAI84522.1"/>
    <property type="molecule type" value="Genomic_DNA"/>
</dbReference>
<organism evidence="2 3">
    <name type="scientific">Triticum turgidum subsp. durum</name>
    <name type="common">Durum wheat</name>
    <name type="synonym">Triticum durum</name>
    <dbReference type="NCBI Taxonomy" id="4567"/>
    <lineage>
        <taxon>Eukaryota</taxon>
        <taxon>Viridiplantae</taxon>
        <taxon>Streptophyta</taxon>
        <taxon>Embryophyta</taxon>
        <taxon>Tracheophyta</taxon>
        <taxon>Spermatophyta</taxon>
        <taxon>Magnoliopsida</taxon>
        <taxon>Liliopsida</taxon>
        <taxon>Poales</taxon>
        <taxon>Poaceae</taxon>
        <taxon>BOP clade</taxon>
        <taxon>Pooideae</taxon>
        <taxon>Triticodae</taxon>
        <taxon>Triticeae</taxon>
        <taxon>Triticinae</taxon>
        <taxon>Triticum</taxon>
    </lineage>
</organism>
<evidence type="ECO:0000313" key="3">
    <source>
        <dbReference type="Proteomes" id="UP000324705"/>
    </source>
</evidence>
<feature type="compositionally biased region" description="Gly residues" evidence="1">
    <location>
        <begin position="118"/>
        <end position="128"/>
    </location>
</feature>
<accession>A0A9R1BXA1</accession>
<dbReference type="Proteomes" id="UP000324705">
    <property type="component" value="Chromosome 7B"/>
</dbReference>
<dbReference type="InterPro" id="IPR038943">
    <property type="entry name" value="PLDrp1-like"/>
</dbReference>
<dbReference type="PANTHER" id="PTHR33971">
    <property type="entry name" value="OS06G0232000 PROTEIN"/>
    <property type="match status" value="1"/>
</dbReference>
<protein>
    <recommendedName>
        <fullName evidence="4">Glycine-rich protein</fullName>
    </recommendedName>
</protein>
<keyword evidence="3" id="KW-1185">Reference proteome</keyword>
<dbReference type="PANTHER" id="PTHR33971:SF15">
    <property type="entry name" value="OS06G0232000 PROTEIN"/>
    <property type="match status" value="1"/>
</dbReference>
<name>A0A9R1BXA1_TRITD</name>
<gene>
    <name evidence="2" type="ORF">TRITD_7Bv1G039680</name>
</gene>
<feature type="region of interest" description="Disordered" evidence="1">
    <location>
        <begin position="1"/>
        <end position="22"/>
    </location>
</feature>
<feature type="compositionally biased region" description="Basic and acidic residues" evidence="1">
    <location>
        <begin position="131"/>
        <end position="160"/>
    </location>
</feature>